<keyword evidence="2" id="KW-0812">Transmembrane</keyword>
<sequence>MAKSFKTRGSSVGTHAKRRKKGKETQEQKKTRRQAEKQSIEQCTKLLPYAGIFLLFLTLLFWKFYVNLGLGIYTRNFYGEGYYVNSVPPSIPSGTINFADYSLEELRDMAKKSGDDRFLERVEKYAVRSGREGGLGEEGLGNTEGEEEGETEEL</sequence>
<comment type="caution">
    <text evidence="3">The sequence shown here is derived from an EMBL/GenBank/DDBJ whole genome shotgun (WGS) entry which is preliminary data.</text>
</comment>
<feature type="region of interest" description="Disordered" evidence="1">
    <location>
        <begin position="1"/>
        <end position="37"/>
    </location>
</feature>
<dbReference type="AlphaFoldDB" id="A0A9W7G672"/>
<dbReference type="OrthoDB" id="10609035at2759"/>
<protein>
    <submittedName>
        <fullName evidence="3">Uncharacterized protein</fullName>
    </submittedName>
</protein>
<feature type="compositionally biased region" description="Acidic residues" evidence="1">
    <location>
        <begin position="144"/>
        <end position="154"/>
    </location>
</feature>
<dbReference type="EMBL" id="BRYA01000073">
    <property type="protein sequence ID" value="GMI37383.1"/>
    <property type="molecule type" value="Genomic_DNA"/>
</dbReference>
<accession>A0A9W7G672</accession>
<reference evidence="4" key="1">
    <citation type="journal article" date="2023" name="Commun. Biol.">
        <title>Genome analysis of Parmales, the sister group of diatoms, reveals the evolutionary specialization of diatoms from phago-mixotrophs to photoautotrophs.</title>
        <authorList>
            <person name="Ban H."/>
            <person name="Sato S."/>
            <person name="Yoshikawa S."/>
            <person name="Yamada K."/>
            <person name="Nakamura Y."/>
            <person name="Ichinomiya M."/>
            <person name="Sato N."/>
            <person name="Blanc-Mathieu R."/>
            <person name="Endo H."/>
            <person name="Kuwata A."/>
            <person name="Ogata H."/>
        </authorList>
    </citation>
    <scope>NUCLEOTIDE SEQUENCE [LARGE SCALE GENOMIC DNA]</scope>
</reference>
<feature type="region of interest" description="Disordered" evidence="1">
    <location>
        <begin position="130"/>
        <end position="154"/>
    </location>
</feature>
<organism evidence="3 4">
    <name type="scientific">Triparma columacea</name>
    <dbReference type="NCBI Taxonomy" id="722753"/>
    <lineage>
        <taxon>Eukaryota</taxon>
        <taxon>Sar</taxon>
        <taxon>Stramenopiles</taxon>
        <taxon>Ochrophyta</taxon>
        <taxon>Bolidophyceae</taxon>
        <taxon>Parmales</taxon>
        <taxon>Triparmaceae</taxon>
        <taxon>Triparma</taxon>
    </lineage>
</organism>
<keyword evidence="2" id="KW-1133">Transmembrane helix</keyword>
<evidence type="ECO:0000256" key="1">
    <source>
        <dbReference type="SAM" id="MobiDB-lite"/>
    </source>
</evidence>
<gene>
    <name evidence="3" type="ORF">TrCOL_g11721</name>
</gene>
<dbReference type="Proteomes" id="UP001165065">
    <property type="component" value="Unassembled WGS sequence"/>
</dbReference>
<evidence type="ECO:0000313" key="4">
    <source>
        <dbReference type="Proteomes" id="UP001165065"/>
    </source>
</evidence>
<keyword evidence="2" id="KW-0472">Membrane</keyword>
<evidence type="ECO:0000256" key="2">
    <source>
        <dbReference type="SAM" id="Phobius"/>
    </source>
</evidence>
<evidence type="ECO:0000313" key="3">
    <source>
        <dbReference type="EMBL" id="GMI37383.1"/>
    </source>
</evidence>
<name>A0A9W7G672_9STRA</name>
<feature type="transmembrane region" description="Helical" evidence="2">
    <location>
        <begin position="46"/>
        <end position="65"/>
    </location>
</feature>
<keyword evidence="4" id="KW-1185">Reference proteome</keyword>
<feature type="compositionally biased region" description="Basic and acidic residues" evidence="1">
    <location>
        <begin position="23"/>
        <end position="37"/>
    </location>
</feature>
<proteinExistence type="predicted"/>